<dbReference type="CDD" id="cd00342">
    <property type="entry name" value="gram_neg_porins"/>
    <property type="match status" value="1"/>
</dbReference>
<evidence type="ECO:0000256" key="4">
    <source>
        <dbReference type="ARBA" id="ARBA00022448"/>
    </source>
</evidence>
<dbReference type="SUPFAM" id="SSF56935">
    <property type="entry name" value="Porins"/>
    <property type="match status" value="1"/>
</dbReference>
<keyword evidence="5" id="KW-1134">Transmembrane beta strand</keyword>
<keyword evidence="9" id="KW-0626">Porin</keyword>
<organism evidence="13 14">
    <name type="scientific">Pseudomonas oryzihabitans</name>
    <dbReference type="NCBI Taxonomy" id="47885"/>
    <lineage>
        <taxon>Bacteria</taxon>
        <taxon>Pseudomonadati</taxon>
        <taxon>Pseudomonadota</taxon>
        <taxon>Gammaproteobacteria</taxon>
        <taxon>Pseudomonadales</taxon>
        <taxon>Pseudomonadaceae</taxon>
        <taxon>Pseudomonas</taxon>
    </lineage>
</organism>
<dbReference type="GO" id="GO:0046930">
    <property type="term" value="C:pore complex"/>
    <property type="evidence" value="ECO:0007669"/>
    <property type="project" value="UniProtKB-KW"/>
</dbReference>
<dbReference type="Proteomes" id="UP000078356">
    <property type="component" value="Unassembled WGS sequence"/>
</dbReference>
<evidence type="ECO:0000256" key="6">
    <source>
        <dbReference type="ARBA" id="ARBA00022692"/>
    </source>
</evidence>
<evidence type="ECO:0000256" key="9">
    <source>
        <dbReference type="ARBA" id="ARBA00023114"/>
    </source>
</evidence>
<dbReference type="InterPro" id="IPR033900">
    <property type="entry name" value="Gram_neg_porin_domain"/>
</dbReference>
<sequence length="206" mass="22321">MTTGNQDGSRWGLRGSDDLGDGLRVEFVLESGFDSTNGQRDQNGRMFGRQATIGIAHDAWGSLEFGRQQNMASRYLADIDPFYTSYTQANMGLGFSAANTYRLDNMIMYRTPSIGGLELGLGYSFGVDGTDAGQRGFATADNARGITAGVRYLGGPLNVTLTFDQLRGSHAQGSDTTPRQYALGVAYDFEVIKLAAVYADRKLSHL</sequence>
<keyword evidence="10" id="KW-0472">Membrane</keyword>
<evidence type="ECO:0000256" key="5">
    <source>
        <dbReference type="ARBA" id="ARBA00022452"/>
    </source>
</evidence>
<dbReference type="AlphaFoldDB" id="A0A178L7B4"/>
<evidence type="ECO:0000256" key="10">
    <source>
        <dbReference type="ARBA" id="ARBA00023136"/>
    </source>
</evidence>
<evidence type="ECO:0000313" key="13">
    <source>
        <dbReference type="EMBL" id="OAN25114.1"/>
    </source>
</evidence>
<evidence type="ECO:0000259" key="12">
    <source>
        <dbReference type="Pfam" id="PF13609"/>
    </source>
</evidence>
<evidence type="ECO:0000313" key="14">
    <source>
        <dbReference type="Proteomes" id="UP000078356"/>
    </source>
</evidence>
<keyword evidence="7" id="KW-0732">Signal</keyword>
<keyword evidence="6" id="KW-0812">Transmembrane</keyword>
<dbReference type="GO" id="GO:0015288">
    <property type="term" value="F:porin activity"/>
    <property type="evidence" value="ECO:0007669"/>
    <property type="project" value="UniProtKB-KW"/>
</dbReference>
<comment type="similarity">
    <text evidence="2">Belongs to the Gram-negative porin family.</text>
</comment>
<evidence type="ECO:0000256" key="11">
    <source>
        <dbReference type="ARBA" id="ARBA00023237"/>
    </source>
</evidence>
<evidence type="ECO:0000256" key="7">
    <source>
        <dbReference type="ARBA" id="ARBA00022729"/>
    </source>
</evidence>
<reference evidence="13 14" key="1">
    <citation type="submission" date="2016-04" db="EMBL/GenBank/DDBJ databases">
        <title>Draft Genome Sequences of Staphylococcus capitis Strain H36, S. capitis Strain H65, S. cohnii Strain H62, S. hominis Strain H69, Mycobacterium iranicum Strain H39, Plantibacter sp. Strain H53, Pseudomonas oryzihabitans Strain H72, and Microbacterium sp. Strain H83, isolated from residential settings.</title>
        <authorList>
            <person name="Lymperopoulou D."/>
            <person name="Adams R.I."/>
            <person name="Lindow S."/>
            <person name="Coil D.A."/>
            <person name="Jospin G."/>
            <person name="Eisen J.A."/>
        </authorList>
    </citation>
    <scope>NUCLEOTIDE SEQUENCE [LARGE SCALE GENOMIC DNA]</scope>
    <source>
        <strain evidence="13 14">H72</strain>
    </source>
</reference>
<keyword evidence="8" id="KW-0406">Ion transport</keyword>
<comment type="subunit">
    <text evidence="3">Homotrimer.</text>
</comment>
<dbReference type="PRINTS" id="PR00183">
    <property type="entry name" value="ECOLIPORIN"/>
</dbReference>
<evidence type="ECO:0000256" key="1">
    <source>
        <dbReference type="ARBA" id="ARBA00004571"/>
    </source>
</evidence>
<proteinExistence type="inferred from homology"/>
<dbReference type="Gene3D" id="2.40.160.10">
    <property type="entry name" value="Porin"/>
    <property type="match status" value="1"/>
</dbReference>
<accession>A0A178L7B4</accession>
<dbReference type="InterPro" id="IPR001897">
    <property type="entry name" value="Porin_gammaproteobac"/>
</dbReference>
<dbReference type="EMBL" id="LWCR01000048">
    <property type="protein sequence ID" value="OAN25114.1"/>
    <property type="molecule type" value="Genomic_DNA"/>
</dbReference>
<evidence type="ECO:0000256" key="2">
    <source>
        <dbReference type="ARBA" id="ARBA00007539"/>
    </source>
</evidence>
<dbReference type="PANTHER" id="PTHR34501:SF9">
    <property type="entry name" value="MAJOR OUTER MEMBRANE PROTEIN P.IA"/>
    <property type="match status" value="1"/>
</dbReference>
<gene>
    <name evidence="13" type="ORF">A4V15_23725</name>
</gene>
<dbReference type="Pfam" id="PF13609">
    <property type="entry name" value="Porin_4"/>
    <property type="match status" value="1"/>
</dbReference>
<dbReference type="InterPro" id="IPR050298">
    <property type="entry name" value="Gram-neg_bact_OMP"/>
</dbReference>
<dbReference type="GO" id="GO:0034220">
    <property type="term" value="P:monoatomic ion transmembrane transport"/>
    <property type="evidence" value="ECO:0007669"/>
    <property type="project" value="InterPro"/>
</dbReference>
<evidence type="ECO:0000256" key="8">
    <source>
        <dbReference type="ARBA" id="ARBA00023065"/>
    </source>
</evidence>
<protein>
    <recommendedName>
        <fullName evidence="12">Porin domain-containing protein</fullName>
    </recommendedName>
</protein>
<dbReference type="RefSeq" id="WP_051226137.1">
    <property type="nucleotide sequence ID" value="NZ_DAMALT010000163.1"/>
</dbReference>
<feature type="domain" description="Porin" evidence="12">
    <location>
        <begin position="3"/>
        <end position="202"/>
    </location>
</feature>
<dbReference type="PANTHER" id="PTHR34501">
    <property type="entry name" value="PROTEIN YDDL-RELATED"/>
    <property type="match status" value="1"/>
</dbReference>
<dbReference type="GO" id="GO:0009279">
    <property type="term" value="C:cell outer membrane"/>
    <property type="evidence" value="ECO:0007669"/>
    <property type="project" value="UniProtKB-SubCell"/>
</dbReference>
<keyword evidence="11" id="KW-0998">Cell outer membrane</keyword>
<dbReference type="InterPro" id="IPR023614">
    <property type="entry name" value="Porin_dom_sf"/>
</dbReference>
<name>A0A178L7B4_9PSED</name>
<evidence type="ECO:0000256" key="3">
    <source>
        <dbReference type="ARBA" id="ARBA00011233"/>
    </source>
</evidence>
<keyword evidence="4" id="KW-0813">Transport</keyword>
<comment type="subcellular location">
    <subcellularLocation>
        <location evidence="1">Cell outer membrane</location>
        <topology evidence="1">Multi-pass membrane protein</topology>
    </subcellularLocation>
</comment>
<comment type="caution">
    <text evidence="13">The sequence shown here is derived from an EMBL/GenBank/DDBJ whole genome shotgun (WGS) entry which is preliminary data.</text>
</comment>